<evidence type="ECO:0000313" key="2">
    <source>
        <dbReference type="EMBL" id="TJY63587.1"/>
    </source>
</evidence>
<name>A0A4U0GWV2_9SPHI</name>
<protein>
    <submittedName>
        <fullName evidence="2">DUF4397 domain-containing protein</fullName>
    </submittedName>
</protein>
<comment type="caution">
    <text evidence="2">The sequence shown here is derived from an EMBL/GenBank/DDBJ whole genome shotgun (WGS) entry which is preliminary data.</text>
</comment>
<dbReference type="OrthoDB" id="706927at2"/>
<evidence type="ECO:0000313" key="3">
    <source>
        <dbReference type="Proteomes" id="UP000309872"/>
    </source>
</evidence>
<accession>A0A4U0GWV2</accession>
<evidence type="ECO:0000259" key="1">
    <source>
        <dbReference type="Pfam" id="PF14344"/>
    </source>
</evidence>
<sequence>MKLLNFKLLFTIVLGTIIMSSCLKDKDYEPVPHAVFTMVNGYTEDTKLAYYADNNRIPLPFGFLQYQEMERYRNLFVGNRRIRIVDESQKTIIDTNYTFKDSTSYTSFVFGNDEATEHIITEDQSVEDLGDETAVRFLHLSTIADEVSVYIGSDSEPVFAGRTTESASSPEENHLFVANTSGKQNIVVKNTDGTTIIEREYDFKPGRYLSIILVGERDNTETPLYLGIAEQY</sequence>
<dbReference type="Pfam" id="PF14344">
    <property type="entry name" value="DUF4397"/>
    <property type="match status" value="1"/>
</dbReference>
<dbReference type="Proteomes" id="UP000309872">
    <property type="component" value="Unassembled WGS sequence"/>
</dbReference>
<feature type="domain" description="DUF4397" evidence="1">
    <location>
        <begin position="38"/>
        <end position="150"/>
    </location>
</feature>
<dbReference type="RefSeq" id="WP_136822261.1">
    <property type="nucleotide sequence ID" value="NZ_BMJX01000006.1"/>
</dbReference>
<dbReference type="InterPro" id="IPR025510">
    <property type="entry name" value="DUF4397"/>
</dbReference>
<dbReference type="AlphaFoldDB" id="A0A4U0GWV2"/>
<proteinExistence type="predicted"/>
<gene>
    <name evidence="2" type="ORF">FAZ19_18610</name>
</gene>
<organism evidence="2 3">
    <name type="scientific">Sphingobacterium alkalisoli</name>
    <dbReference type="NCBI Taxonomy" id="1874115"/>
    <lineage>
        <taxon>Bacteria</taxon>
        <taxon>Pseudomonadati</taxon>
        <taxon>Bacteroidota</taxon>
        <taxon>Sphingobacteriia</taxon>
        <taxon>Sphingobacteriales</taxon>
        <taxon>Sphingobacteriaceae</taxon>
        <taxon>Sphingobacterium</taxon>
    </lineage>
</organism>
<dbReference type="PROSITE" id="PS51257">
    <property type="entry name" value="PROKAR_LIPOPROTEIN"/>
    <property type="match status" value="1"/>
</dbReference>
<keyword evidence="3" id="KW-1185">Reference proteome</keyword>
<dbReference type="EMBL" id="SUKA01000006">
    <property type="protein sequence ID" value="TJY63587.1"/>
    <property type="molecule type" value="Genomic_DNA"/>
</dbReference>
<reference evidence="2 3" key="1">
    <citation type="submission" date="2019-04" db="EMBL/GenBank/DDBJ databases">
        <title>Sphingobacterium olei sp. nov., isolated from oil-contaminated soil.</title>
        <authorList>
            <person name="Liu B."/>
        </authorList>
    </citation>
    <scope>NUCLEOTIDE SEQUENCE [LARGE SCALE GENOMIC DNA]</scope>
    <source>
        <strain evidence="2 3">Y3L14</strain>
    </source>
</reference>